<dbReference type="InterPro" id="IPR036388">
    <property type="entry name" value="WH-like_DNA-bd_sf"/>
</dbReference>
<dbReference type="EMBL" id="KZ819286">
    <property type="protein sequence ID" value="PWO00002.1"/>
    <property type="molecule type" value="Genomic_DNA"/>
</dbReference>
<dbReference type="PANTHER" id="PTHR11932">
    <property type="entry name" value="CULLIN"/>
    <property type="match status" value="1"/>
</dbReference>
<evidence type="ECO:0000256" key="4">
    <source>
        <dbReference type="PROSITE-ProRule" id="PRU00330"/>
    </source>
</evidence>
<dbReference type="GO" id="GO:0031625">
    <property type="term" value="F:ubiquitin protein ligase binding"/>
    <property type="evidence" value="ECO:0007669"/>
    <property type="project" value="InterPro"/>
</dbReference>
<comment type="similarity">
    <text evidence="1 4 5">Belongs to the cullin family.</text>
</comment>
<name>A0A316ZEQ1_9BASI</name>
<feature type="domain" description="Cullin family profile" evidence="6">
    <location>
        <begin position="389"/>
        <end position="621"/>
    </location>
</feature>
<evidence type="ECO:0000256" key="2">
    <source>
        <dbReference type="ARBA" id="ARBA00022499"/>
    </source>
</evidence>
<dbReference type="Gene3D" id="1.20.1310.10">
    <property type="entry name" value="Cullin Repeats"/>
    <property type="match status" value="2"/>
</dbReference>
<evidence type="ECO:0000256" key="1">
    <source>
        <dbReference type="ARBA" id="ARBA00006019"/>
    </source>
</evidence>
<gene>
    <name evidence="7" type="ORF">FA09DRAFT_328138</name>
</gene>
<evidence type="ECO:0000256" key="3">
    <source>
        <dbReference type="ARBA" id="ARBA00022843"/>
    </source>
</evidence>
<dbReference type="GeneID" id="37269202"/>
<organism evidence="7 8">
    <name type="scientific">Tilletiopsis washingtonensis</name>
    <dbReference type="NCBI Taxonomy" id="58919"/>
    <lineage>
        <taxon>Eukaryota</taxon>
        <taxon>Fungi</taxon>
        <taxon>Dikarya</taxon>
        <taxon>Basidiomycota</taxon>
        <taxon>Ustilaginomycotina</taxon>
        <taxon>Exobasidiomycetes</taxon>
        <taxon>Entylomatales</taxon>
        <taxon>Entylomatales incertae sedis</taxon>
        <taxon>Tilletiopsis</taxon>
    </lineage>
</organism>
<dbReference type="SMART" id="SM00182">
    <property type="entry name" value="CULLIN"/>
    <property type="match status" value="1"/>
</dbReference>
<dbReference type="SUPFAM" id="SSF46785">
    <property type="entry name" value="Winged helix' DNA-binding domain"/>
    <property type="match status" value="1"/>
</dbReference>
<dbReference type="STRING" id="58919.A0A316ZEQ1"/>
<dbReference type="Pfam" id="PF26557">
    <property type="entry name" value="Cullin_AB"/>
    <property type="match status" value="1"/>
</dbReference>
<dbReference type="RefSeq" id="XP_025600280.1">
    <property type="nucleotide sequence ID" value="XM_025741658.1"/>
</dbReference>
<dbReference type="InterPro" id="IPR001373">
    <property type="entry name" value="Cullin_N"/>
</dbReference>
<dbReference type="InterPro" id="IPR016158">
    <property type="entry name" value="Cullin_homology"/>
</dbReference>
<accession>A0A316ZEQ1</accession>
<dbReference type="PROSITE" id="PS50069">
    <property type="entry name" value="CULLIN_2"/>
    <property type="match status" value="1"/>
</dbReference>
<keyword evidence="3" id="KW-0832">Ubl conjugation</keyword>
<evidence type="ECO:0000256" key="5">
    <source>
        <dbReference type="RuleBase" id="RU003829"/>
    </source>
</evidence>
<dbReference type="InterPro" id="IPR019559">
    <property type="entry name" value="Cullin_neddylation_domain"/>
</dbReference>
<dbReference type="GO" id="GO:0031461">
    <property type="term" value="C:cullin-RING ubiquitin ligase complex"/>
    <property type="evidence" value="ECO:0007669"/>
    <property type="project" value="InterPro"/>
</dbReference>
<dbReference type="Gene3D" id="1.10.10.10">
    <property type="entry name" value="Winged helix-like DNA-binding domain superfamily/Winged helix DNA-binding domain"/>
    <property type="match status" value="1"/>
</dbReference>
<dbReference type="SUPFAM" id="SSF75632">
    <property type="entry name" value="Cullin homology domain"/>
    <property type="match status" value="1"/>
</dbReference>
<dbReference type="Pfam" id="PF10557">
    <property type="entry name" value="Cullin_Nedd8"/>
    <property type="match status" value="1"/>
</dbReference>
<evidence type="ECO:0000259" key="6">
    <source>
        <dbReference type="PROSITE" id="PS50069"/>
    </source>
</evidence>
<dbReference type="GO" id="GO:0006511">
    <property type="term" value="P:ubiquitin-dependent protein catabolic process"/>
    <property type="evidence" value="ECO:0007669"/>
    <property type="project" value="InterPro"/>
</dbReference>
<evidence type="ECO:0000313" key="8">
    <source>
        <dbReference type="Proteomes" id="UP000245946"/>
    </source>
</evidence>
<dbReference type="Gene3D" id="3.30.230.130">
    <property type="entry name" value="Cullin, Chain C, Domain 2"/>
    <property type="match status" value="1"/>
</dbReference>
<dbReference type="PROSITE" id="PS01256">
    <property type="entry name" value="CULLIN_1"/>
    <property type="match status" value="1"/>
</dbReference>
<reference evidence="7 8" key="1">
    <citation type="journal article" date="2018" name="Mol. Biol. Evol.">
        <title>Broad Genomic Sampling Reveals a Smut Pathogenic Ancestry of the Fungal Clade Ustilaginomycotina.</title>
        <authorList>
            <person name="Kijpornyongpan T."/>
            <person name="Mondo S.J."/>
            <person name="Barry K."/>
            <person name="Sandor L."/>
            <person name="Lee J."/>
            <person name="Lipzen A."/>
            <person name="Pangilinan J."/>
            <person name="LaButti K."/>
            <person name="Hainaut M."/>
            <person name="Henrissat B."/>
            <person name="Grigoriev I.V."/>
            <person name="Spatafora J.W."/>
            <person name="Aime M.C."/>
        </authorList>
    </citation>
    <scope>NUCLEOTIDE SEQUENCE [LARGE SCALE GENOMIC DNA]</scope>
    <source>
        <strain evidence="7 8">MCA 4186</strain>
    </source>
</reference>
<dbReference type="Proteomes" id="UP000245946">
    <property type="component" value="Unassembled WGS sequence"/>
</dbReference>
<sequence length="752" mass="83038">MSLAALFAPRSARSTAGLPSLAALPVLASSSQPSCPSLLRALRHFLLSDAPLSPDSVYTQTQRLVAAGQASALSDGVRAELSRAVLRTRDAAALGGMPALLTAWQAWTARSRLVADMFLPLDALQPHSDRIEAVCAELFKEHVLLHAPLLQSTLDALGAQLSAVRSLTHTSGAATGSVTSADHEKQIEALAALFTTLDSQDIFAESLVQHTAADYAREAARFAPSASDVVEQERPEAMEITVFLQHVARRVQEEQARAMRLLATGREDVVHAAMKELLGGDGEGLISHLPSLLSSPATSALRTLYALLQRVSPDALSPLRTAWAKVTRELITSALGTSGSAGSEGTIPALLELKRKLDLVLSDAFEKDDKMRHALQEAFEQLLNTKGNSVAEDVAKFLDAKLRSGNKTMSDAEMERTLDEALELFRYTHDKDMFEEFYKRLFAKRLLLNRSASSDAELSMLLKLKRECGAAFTDKLETMLKDMSVSDDIMKSYALVQDKATRQGEGEQFELSVHVLTAAQWPTYPPVDLRLPADMSASLERFRTFYTGRNAGRRVAWAHSLGTLSLKAVLPRAGEKELHVSLFQALVLLLFNDEERLSFGQIRERVGLEEKELRRTLQSLACGQIPTRVLRKEPQGKDVNDSDEFVVNPSLKNERGRIRINQIQMAETAEEQTSTRERVMFDRNMLLDAAVVRIMKAKQTLPHNLLVQDVVGATKDRFAPDVKEIKARISSLIEREYMERVDGERGVYRYVA</sequence>
<dbReference type="InterPro" id="IPR045093">
    <property type="entry name" value="Cullin"/>
</dbReference>
<dbReference type="FunFam" id="1.20.1310.10:FF:000002">
    <property type="entry name" value="cullin-3 isoform X1"/>
    <property type="match status" value="1"/>
</dbReference>
<protein>
    <submittedName>
        <fullName evidence="7">Cullin-domain-containing protein</fullName>
    </submittedName>
</protein>
<dbReference type="OrthoDB" id="27073at2759"/>
<dbReference type="SUPFAM" id="SSF74788">
    <property type="entry name" value="Cullin repeat-like"/>
    <property type="match status" value="1"/>
</dbReference>
<dbReference type="InterPro" id="IPR016159">
    <property type="entry name" value="Cullin_repeat-like_dom_sf"/>
</dbReference>
<dbReference type="InterPro" id="IPR059120">
    <property type="entry name" value="Cullin-like_AB"/>
</dbReference>
<dbReference type="Pfam" id="PF00888">
    <property type="entry name" value="Cullin"/>
    <property type="match status" value="1"/>
</dbReference>
<dbReference type="FunFam" id="1.10.10.10:FF:000014">
    <property type="entry name" value="Cullin 1"/>
    <property type="match status" value="1"/>
</dbReference>
<evidence type="ECO:0000313" key="7">
    <source>
        <dbReference type="EMBL" id="PWO00002.1"/>
    </source>
</evidence>
<proteinExistence type="inferred from homology"/>
<dbReference type="AlphaFoldDB" id="A0A316ZEQ1"/>
<keyword evidence="2" id="KW-1017">Isopeptide bond</keyword>
<dbReference type="InterPro" id="IPR036317">
    <property type="entry name" value="Cullin_homology_sf"/>
</dbReference>
<dbReference type="InterPro" id="IPR016157">
    <property type="entry name" value="Cullin_CS"/>
</dbReference>
<dbReference type="InterPro" id="IPR036390">
    <property type="entry name" value="WH_DNA-bd_sf"/>
</dbReference>
<dbReference type="SMART" id="SM00884">
    <property type="entry name" value="Cullin_Nedd8"/>
    <property type="match status" value="1"/>
</dbReference>
<keyword evidence="8" id="KW-1185">Reference proteome</keyword>